<proteinExistence type="predicted"/>
<reference evidence="1" key="1">
    <citation type="submission" date="2019-08" db="EMBL/GenBank/DDBJ databases">
        <authorList>
            <person name="Kucharzyk K."/>
            <person name="Murdoch R.W."/>
            <person name="Higgins S."/>
            <person name="Loffler F."/>
        </authorList>
    </citation>
    <scope>NUCLEOTIDE SEQUENCE</scope>
</reference>
<name>A0A644ZKG0_9ZZZZ</name>
<comment type="caution">
    <text evidence="1">The sequence shown here is derived from an EMBL/GenBank/DDBJ whole genome shotgun (WGS) entry which is preliminary data.</text>
</comment>
<dbReference type="EMBL" id="VSSQ01009348">
    <property type="protein sequence ID" value="MPM41370.1"/>
    <property type="molecule type" value="Genomic_DNA"/>
</dbReference>
<evidence type="ECO:0008006" key="2">
    <source>
        <dbReference type="Google" id="ProtNLM"/>
    </source>
</evidence>
<accession>A0A644ZKG0</accession>
<gene>
    <name evidence="1" type="ORF">SDC9_88025</name>
</gene>
<protein>
    <recommendedName>
        <fullName evidence="2">3-keto-disaccharide hydrolase domain-containing protein</fullName>
    </recommendedName>
</protein>
<evidence type="ECO:0000313" key="1">
    <source>
        <dbReference type="EMBL" id="MPM41370.1"/>
    </source>
</evidence>
<dbReference type="Gene3D" id="2.60.120.560">
    <property type="entry name" value="Exo-inulinase, domain 1"/>
    <property type="match status" value="1"/>
</dbReference>
<organism evidence="1">
    <name type="scientific">bioreactor metagenome</name>
    <dbReference type="NCBI Taxonomy" id="1076179"/>
    <lineage>
        <taxon>unclassified sequences</taxon>
        <taxon>metagenomes</taxon>
        <taxon>ecological metagenomes</taxon>
    </lineage>
</organism>
<sequence>MRLMNKELLLDQCPVLWHKELTEDVLREDFDIRSGQWHVEDGWLYGENRGNFPGMIISREDFFGNVLLEFTANTVSPSTHDINAMWNGSWNEQTNTRDVAYVGGLEGWWHGKVGFEKSPDYKLNAANPLFDFHPGREYHIQMGSIDGHAFIIIDGALVLEVTDPDPIDTAKYGRFGFEAYCSSIRIRDVYLHRAVAEAVEESYKPEF</sequence>
<dbReference type="AlphaFoldDB" id="A0A644ZKG0"/>